<protein>
    <submittedName>
        <fullName evidence="2">Uncharacterized protein</fullName>
    </submittedName>
</protein>
<evidence type="ECO:0000313" key="2">
    <source>
        <dbReference type="EMBL" id="CAI8017319.1"/>
    </source>
</evidence>
<reference evidence="2" key="1">
    <citation type="submission" date="2023-03" db="EMBL/GenBank/DDBJ databases">
        <authorList>
            <person name="Steffen K."/>
            <person name="Cardenas P."/>
        </authorList>
    </citation>
    <scope>NUCLEOTIDE SEQUENCE</scope>
</reference>
<gene>
    <name evidence="2" type="ORF">GBAR_LOCUS10533</name>
</gene>
<organism evidence="2 3">
    <name type="scientific">Geodia barretti</name>
    <name type="common">Barrett's horny sponge</name>
    <dbReference type="NCBI Taxonomy" id="519541"/>
    <lineage>
        <taxon>Eukaryota</taxon>
        <taxon>Metazoa</taxon>
        <taxon>Porifera</taxon>
        <taxon>Demospongiae</taxon>
        <taxon>Heteroscleromorpha</taxon>
        <taxon>Tetractinellida</taxon>
        <taxon>Astrophorina</taxon>
        <taxon>Geodiidae</taxon>
        <taxon>Geodia</taxon>
    </lineage>
</organism>
<dbReference type="Proteomes" id="UP001174909">
    <property type="component" value="Unassembled WGS sequence"/>
</dbReference>
<feature type="compositionally biased region" description="Low complexity" evidence="1">
    <location>
        <begin position="96"/>
        <end position="107"/>
    </location>
</feature>
<feature type="region of interest" description="Disordered" evidence="1">
    <location>
        <begin position="58"/>
        <end position="141"/>
    </location>
</feature>
<sequence>MATTPKCPCSRRVARTPARHEVIMVTCNNLQSSSSSGATTNRFVDGSSMGQIGCYNAPPAYSVTPDPAELAAVDPSPPPQYSFDSPLTNAAPTLAPTETNSSETLSPSPTPSAPSPLSESLSEEDFPVIISDQDRQPLLQQ</sequence>
<comment type="caution">
    <text evidence="2">The sequence shown here is derived from an EMBL/GenBank/DDBJ whole genome shotgun (WGS) entry which is preliminary data.</text>
</comment>
<feature type="compositionally biased region" description="Polar residues" evidence="1">
    <location>
        <begin position="82"/>
        <end position="91"/>
    </location>
</feature>
<proteinExistence type="predicted"/>
<evidence type="ECO:0000313" key="3">
    <source>
        <dbReference type="Proteomes" id="UP001174909"/>
    </source>
</evidence>
<keyword evidence="3" id="KW-1185">Reference proteome</keyword>
<dbReference type="EMBL" id="CASHTH010001616">
    <property type="protein sequence ID" value="CAI8017319.1"/>
    <property type="molecule type" value="Genomic_DNA"/>
</dbReference>
<accession>A0AA35WEA6</accession>
<evidence type="ECO:0000256" key="1">
    <source>
        <dbReference type="SAM" id="MobiDB-lite"/>
    </source>
</evidence>
<name>A0AA35WEA6_GEOBA</name>
<dbReference type="AlphaFoldDB" id="A0AA35WEA6"/>